<dbReference type="InterPro" id="IPR020946">
    <property type="entry name" value="Flavin_mOase-like"/>
</dbReference>
<reference evidence="5" key="1">
    <citation type="journal article" date="2021" name="Nat. Commun.">
        <title>Genetic determinants of endophytism in the Arabidopsis root mycobiome.</title>
        <authorList>
            <person name="Mesny F."/>
            <person name="Miyauchi S."/>
            <person name="Thiergart T."/>
            <person name="Pickel B."/>
            <person name="Atanasova L."/>
            <person name="Karlsson M."/>
            <person name="Huettel B."/>
            <person name="Barry K.W."/>
            <person name="Haridas S."/>
            <person name="Chen C."/>
            <person name="Bauer D."/>
            <person name="Andreopoulos W."/>
            <person name="Pangilinan J."/>
            <person name="LaButti K."/>
            <person name="Riley R."/>
            <person name="Lipzen A."/>
            <person name="Clum A."/>
            <person name="Drula E."/>
            <person name="Henrissat B."/>
            <person name="Kohler A."/>
            <person name="Grigoriev I.V."/>
            <person name="Martin F.M."/>
            <person name="Hacquard S."/>
        </authorList>
    </citation>
    <scope>NUCLEOTIDE SEQUENCE</scope>
    <source>
        <strain evidence="5">MPI-SDFR-AT-0073</strain>
    </source>
</reference>
<dbReference type="EMBL" id="JAGPXC010000005">
    <property type="protein sequence ID" value="KAH6653098.1"/>
    <property type="molecule type" value="Genomic_DNA"/>
</dbReference>
<proteinExistence type="inferred from homology"/>
<keyword evidence="2" id="KW-0285">Flavoprotein</keyword>
<organism evidence="5 6">
    <name type="scientific">Truncatella angustata</name>
    <dbReference type="NCBI Taxonomy" id="152316"/>
    <lineage>
        <taxon>Eukaryota</taxon>
        <taxon>Fungi</taxon>
        <taxon>Dikarya</taxon>
        <taxon>Ascomycota</taxon>
        <taxon>Pezizomycotina</taxon>
        <taxon>Sordariomycetes</taxon>
        <taxon>Xylariomycetidae</taxon>
        <taxon>Amphisphaeriales</taxon>
        <taxon>Sporocadaceae</taxon>
        <taxon>Truncatella</taxon>
    </lineage>
</organism>
<dbReference type="Proteomes" id="UP000758603">
    <property type="component" value="Unassembled WGS sequence"/>
</dbReference>
<protein>
    <recommendedName>
        <fullName evidence="7">L-ornithine N(5)-oxygenase</fullName>
    </recommendedName>
</protein>
<dbReference type="PANTHER" id="PTHR23023">
    <property type="entry name" value="DIMETHYLANILINE MONOOXYGENASE"/>
    <property type="match status" value="1"/>
</dbReference>
<dbReference type="InterPro" id="IPR036188">
    <property type="entry name" value="FAD/NAD-bd_sf"/>
</dbReference>
<dbReference type="RefSeq" id="XP_045957375.1">
    <property type="nucleotide sequence ID" value="XM_046098035.1"/>
</dbReference>
<gene>
    <name evidence="5" type="ORF">BKA67DRAFT_518736</name>
</gene>
<dbReference type="GO" id="GO:0050661">
    <property type="term" value="F:NADP binding"/>
    <property type="evidence" value="ECO:0007669"/>
    <property type="project" value="InterPro"/>
</dbReference>
<sequence>MTAHAKPDKIGWNGLISAKTYLDFRPSASLVIIDENVTVGGVWSAEKIYPSLYAQIKYGLFEYSFYPMRNEGITEDGYISGDTIHRYLNDFALDFDLMRRIRLKTTVTNVSRTTWGGWRLELAGKAPVECTKLIYASGATSHPVVPTWPKVNFNSPIIHSAETGKHLKALENIKSATVVGGAKSSYDTVFLLLKAGKKVDWIIREDGSGPLAIMPPTLLGIANTMDVVTTRFVALMGSSIMSTDGAGHQFIQRTYLGQFIAWLFWIIVNWIADRHAGYSKSENAKKLRPGPEGNGIYWANAGLGAASVPLFWKTFHAGNCTVHRTDIDSLGDNNTVTLKDKTRYQTDFMILCTGFDKSFQVFSEQLQQECGFLPNPAEQGKWAELDARAEETVDELLPALRVSPFGRSKRFEREETAGGRKLLHGPSRHYRRLIVPSLAAKGDRSVFFPGFIHTIYTPMVSEVQALWGVAFLMGLHDLPSQQKMEQEVAEWNAWSRKRYVAQGKKHAYAIYDFLPYIDTLLRDLGVNPDRKKFSLTSLFTPAYPSEYRGIANEFRRAMAKKHRLTMPAADGPSPGAIPVGTPDSRTKAVQASDEVVDEHAKAAVAGNSITTGISLEKGHLWSIKSLGFATTGNA</sequence>
<dbReference type="Gene3D" id="3.50.50.60">
    <property type="entry name" value="FAD/NAD(P)-binding domain"/>
    <property type="match status" value="2"/>
</dbReference>
<dbReference type="GO" id="GO:0004499">
    <property type="term" value="F:N,N-dimethylaniline monooxygenase activity"/>
    <property type="evidence" value="ECO:0007669"/>
    <property type="project" value="InterPro"/>
</dbReference>
<dbReference type="SUPFAM" id="SSF51905">
    <property type="entry name" value="FAD/NAD(P)-binding domain"/>
    <property type="match status" value="2"/>
</dbReference>
<accession>A0A9P8UJC6</accession>
<keyword evidence="6" id="KW-1185">Reference proteome</keyword>
<evidence type="ECO:0000256" key="4">
    <source>
        <dbReference type="ARBA" id="ARBA00023002"/>
    </source>
</evidence>
<dbReference type="AlphaFoldDB" id="A0A9P8UJC6"/>
<dbReference type="GO" id="GO:0050660">
    <property type="term" value="F:flavin adenine dinucleotide binding"/>
    <property type="evidence" value="ECO:0007669"/>
    <property type="project" value="InterPro"/>
</dbReference>
<evidence type="ECO:0008006" key="7">
    <source>
        <dbReference type="Google" id="ProtNLM"/>
    </source>
</evidence>
<evidence type="ECO:0000256" key="3">
    <source>
        <dbReference type="ARBA" id="ARBA00022827"/>
    </source>
</evidence>
<evidence type="ECO:0000256" key="1">
    <source>
        <dbReference type="ARBA" id="ARBA00009183"/>
    </source>
</evidence>
<dbReference type="OrthoDB" id="2915840at2759"/>
<dbReference type="InterPro" id="IPR050346">
    <property type="entry name" value="FMO-like"/>
</dbReference>
<comment type="caution">
    <text evidence="5">The sequence shown here is derived from an EMBL/GenBank/DDBJ whole genome shotgun (WGS) entry which is preliminary data.</text>
</comment>
<dbReference type="Pfam" id="PF00743">
    <property type="entry name" value="FMO-like"/>
    <property type="match status" value="1"/>
</dbReference>
<keyword evidence="3" id="KW-0274">FAD</keyword>
<comment type="similarity">
    <text evidence="1">Belongs to the FMO family.</text>
</comment>
<evidence type="ECO:0000313" key="5">
    <source>
        <dbReference type="EMBL" id="KAH6653098.1"/>
    </source>
</evidence>
<name>A0A9P8UJC6_9PEZI</name>
<evidence type="ECO:0000313" key="6">
    <source>
        <dbReference type="Proteomes" id="UP000758603"/>
    </source>
</evidence>
<evidence type="ECO:0000256" key="2">
    <source>
        <dbReference type="ARBA" id="ARBA00022630"/>
    </source>
</evidence>
<dbReference type="Pfam" id="PF13738">
    <property type="entry name" value="Pyr_redox_3"/>
    <property type="match status" value="1"/>
</dbReference>
<dbReference type="GeneID" id="70126927"/>
<keyword evidence="4" id="KW-0560">Oxidoreductase</keyword>